<name>A0A8S3VLV7_MYTED</name>
<gene>
    <name evidence="2" type="ORF">MEDL_66224</name>
</gene>
<dbReference type="EMBL" id="CAJPWZ010003251">
    <property type="protein sequence ID" value="CAG2254704.1"/>
    <property type="molecule type" value="Genomic_DNA"/>
</dbReference>
<dbReference type="Proteomes" id="UP000683360">
    <property type="component" value="Unassembled WGS sequence"/>
</dbReference>
<protein>
    <submittedName>
        <fullName evidence="2">Uncharacterized protein</fullName>
    </submittedName>
</protein>
<organism evidence="2 3">
    <name type="scientific">Mytilus edulis</name>
    <name type="common">Blue mussel</name>
    <dbReference type="NCBI Taxonomy" id="6550"/>
    <lineage>
        <taxon>Eukaryota</taxon>
        <taxon>Metazoa</taxon>
        <taxon>Spiralia</taxon>
        <taxon>Lophotrochozoa</taxon>
        <taxon>Mollusca</taxon>
        <taxon>Bivalvia</taxon>
        <taxon>Autobranchia</taxon>
        <taxon>Pteriomorphia</taxon>
        <taxon>Mytilida</taxon>
        <taxon>Mytiloidea</taxon>
        <taxon>Mytilidae</taxon>
        <taxon>Mytilinae</taxon>
        <taxon>Mytilus</taxon>
    </lineage>
</organism>
<reference evidence="2" key="1">
    <citation type="submission" date="2021-03" db="EMBL/GenBank/DDBJ databases">
        <authorList>
            <person name="Bekaert M."/>
        </authorList>
    </citation>
    <scope>NUCLEOTIDE SEQUENCE</scope>
</reference>
<evidence type="ECO:0000256" key="1">
    <source>
        <dbReference type="SAM" id="MobiDB-lite"/>
    </source>
</evidence>
<evidence type="ECO:0000313" key="2">
    <source>
        <dbReference type="EMBL" id="CAG2254704.1"/>
    </source>
</evidence>
<keyword evidence="3" id="KW-1185">Reference proteome</keyword>
<feature type="region of interest" description="Disordered" evidence="1">
    <location>
        <begin position="199"/>
        <end position="223"/>
    </location>
</feature>
<feature type="compositionally biased region" description="Basic and acidic residues" evidence="1">
    <location>
        <begin position="205"/>
        <end position="223"/>
    </location>
</feature>
<evidence type="ECO:0000313" key="3">
    <source>
        <dbReference type="Proteomes" id="UP000683360"/>
    </source>
</evidence>
<dbReference type="AlphaFoldDB" id="A0A8S3VLV7"/>
<comment type="caution">
    <text evidence="2">The sequence shown here is derived from an EMBL/GenBank/DDBJ whole genome shotgun (WGS) entry which is preliminary data.</text>
</comment>
<sequence length="223" mass="25433">MEHQDSVAHVTSNLQDNSAVIALAETVNSVILEPQSETIIPVKIPKFHMGSTVILEPCHKLQSRFSIAGGKTVCNIENNNMGIYRLLNPTNQTIYLDSKVQIAVVQLLNFRNIHAFKEQDEGFLCSVFGKTRKIASENIEVAQERNKRHYDKNTQELEFRLTQRVSGLYCTKVPVGKAPKLHRKMDLNRSIKITNLQTTTKSRQQMRDNTDNKLQNRDSKNDK</sequence>
<proteinExistence type="predicted"/>
<accession>A0A8S3VLV7</accession>